<evidence type="ECO:0000256" key="4">
    <source>
        <dbReference type="HAMAP-Rule" id="MF_03052"/>
    </source>
</evidence>
<dbReference type="InterPro" id="IPR036563">
    <property type="entry name" value="MoaE_sf"/>
</dbReference>
<dbReference type="EC" id="2.8.1.12" evidence="4"/>
<keyword evidence="1 4" id="KW-0963">Cytoplasm</keyword>
<dbReference type="PANTHER" id="PTHR23404">
    <property type="entry name" value="MOLYBDOPTERIN SYNTHASE RELATED"/>
    <property type="match status" value="1"/>
</dbReference>
<sequence>MSGEDVVAITPDKLNVEEITEMVKCPQAGAVTVFLGTTRDNFEDKKVIKLEYEAYVPMAEAEMRKLCHQIREKWNVEKIAIIHRIGIVPVMDASVIIAVSSVHRKESVEAVHYCIDSLKSSVPIWKKEVYGDGSCNWKENKECDWAARNTDSQSS</sequence>
<evidence type="ECO:0000313" key="5">
    <source>
        <dbReference type="Proteomes" id="UP000694865"/>
    </source>
</evidence>
<keyword evidence="3 4" id="KW-0501">Molybdenum cofactor biosynthesis</keyword>
<reference evidence="6" key="1">
    <citation type="submission" date="2025-08" db="UniProtKB">
        <authorList>
            <consortium name="RefSeq"/>
        </authorList>
    </citation>
    <scope>IDENTIFICATION</scope>
    <source>
        <tissue evidence="6">Testes</tissue>
    </source>
</reference>
<comment type="similarity">
    <text evidence="4">Belongs to the MoaE family. MOCS2B subfamily.</text>
</comment>
<dbReference type="InterPro" id="IPR003448">
    <property type="entry name" value="Mopterin_biosynth_MoaE"/>
</dbReference>
<proteinExistence type="inferred from homology"/>
<dbReference type="CDD" id="cd00756">
    <property type="entry name" value="MoaE"/>
    <property type="match status" value="1"/>
</dbReference>
<dbReference type="Pfam" id="PF02391">
    <property type="entry name" value="MoaE"/>
    <property type="match status" value="1"/>
</dbReference>
<organism evidence="5 6">
    <name type="scientific">Saccoglossus kowalevskii</name>
    <name type="common">Acorn worm</name>
    <dbReference type="NCBI Taxonomy" id="10224"/>
    <lineage>
        <taxon>Eukaryota</taxon>
        <taxon>Metazoa</taxon>
        <taxon>Hemichordata</taxon>
        <taxon>Enteropneusta</taxon>
        <taxon>Harrimaniidae</taxon>
        <taxon>Saccoglossus</taxon>
    </lineage>
</organism>
<dbReference type="GeneID" id="100374025"/>
<gene>
    <name evidence="6" type="primary">LOC100374025</name>
</gene>
<dbReference type="Proteomes" id="UP000694865">
    <property type="component" value="Unplaced"/>
</dbReference>
<comment type="function">
    <text evidence="4">Catalytic subunit of the molybdopterin synthase complex, a complex that catalyzes the conversion of precursor Z into molybdopterin. Acts by mediating the incorporation of 2 sulfur atoms from thiocarboxylated MOCS2A into precursor Z to generate a dithiolene group.</text>
</comment>
<dbReference type="HAMAP" id="MF_03052">
    <property type="entry name" value="MOC2B"/>
    <property type="match status" value="1"/>
</dbReference>
<protein>
    <recommendedName>
        <fullName evidence="4">Molybdopterin synthase catalytic subunit</fullName>
        <ecNumber evidence="4">2.8.1.12</ecNumber>
    </recommendedName>
    <alternativeName>
        <fullName evidence="4">Molybdenum cofactor synthesis protein 2 large subunit</fullName>
    </alternativeName>
    <alternativeName>
        <fullName evidence="4">Molybdenum cofactor synthesis protein 2B</fullName>
        <shortName evidence="4">MOCS2B</shortName>
    </alternativeName>
</protein>
<dbReference type="RefSeq" id="XP_002736681.1">
    <property type="nucleotide sequence ID" value="XM_002736635.2"/>
</dbReference>
<accession>A0ABM0GSY4</accession>
<comment type="pathway">
    <text evidence="4">Cofactor biosynthesis; molybdopterin biosynthesis.</text>
</comment>
<feature type="binding site" evidence="4">
    <location>
        <begin position="126"/>
        <end position="128"/>
    </location>
    <ligand>
        <name>substrate</name>
    </ligand>
</feature>
<evidence type="ECO:0000313" key="6">
    <source>
        <dbReference type="RefSeq" id="XP_002736681.1"/>
    </source>
</evidence>
<dbReference type="InterPro" id="IPR028888">
    <property type="entry name" value="MOCS2B_euk"/>
</dbReference>
<name>A0ABM0GSY4_SACKO</name>
<evidence type="ECO:0000256" key="2">
    <source>
        <dbReference type="ARBA" id="ARBA00022679"/>
    </source>
</evidence>
<comment type="subcellular location">
    <subcellularLocation>
        <location evidence="4">Cytoplasm</location>
    </subcellularLocation>
</comment>
<dbReference type="SUPFAM" id="SSF54690">
    <property type="entry name" value="Molybdopterin synthase subunit MoaE"/>
    <property type="match status" value="1"/>
</dbReference>
<dbReference type="Gene3D" id="3.90.1170.40">
    <property type="entry name" value="Molybdopterin biosynthesis MoaE subunit"/>
    <property type="match status" value="1"/>
</dbReference>
<keyword evidence="5" id="KW-1185">Reference proteome</keyword>
<feature type="binding site" evidence="4">
    <location>
        <position position="119"/>
    </location>
    <ligand>
        <name>substrate</name>
    </ligand>
</feature>
<comment type="subunit">
    <text evidence="4">Heterotetramer; composed of 2 small (MOCS2A) and 2 large (MOCS2B) subunits.</text>
</comment>
<feature type="binding site" evidence="4">
    <location>
        <begin position="103"/>
        <end position="104"/>
    </location>
    <ligand>
        <name>substrate</name>
    </ligand>
</feature>
<comment type="catalytic activity">
    <reaction evidence="4">
        <text>2 [molybdopterin-synthase sulfur-carrier protein]-C-terminal-Gly-aminoethanethioate + cyclic pyranopterin phosphate + H2O = molybdopterin + 2 [molybdopterin-synthase sulfur-carrier protein]-C-terminal Gly-Gly + 2 H(+)</text>
        <dbReference type="Rhea" id="RHEA:26333"/>
        <dbReference type="Rhea" id="RHEA-COMP:12202"/>
        <dbReference type="Rhea" id="RHEA-COMP:19907"/>
        <dbReference type="ChEBI" id="CHEBI:15377"/>
        <dbReference type="ChEBI" id="CHEBI:15378"/>
        <dbReference type="ChEBI" id="CHEBI:58698"/>
        <dbReference type="ChEBI" id="CHEBI:59648"/>
        <dbReference type="ChEBI" id="CHEBI:90778"/>
        <dbReference type="ChEBI" id="CHEBI:232372"/>
        <dbReference type="EC" id="2.8.1.12"/>
    </reaction>
</comment>
<evidence type="ECO:0000256" key="3">
    <source>
        <dbReference type="ARBA" id="ARBA00023150"/>
    </source>
</evidence>
<evidence type="ECO:0000256" key="1">
    <source>
        <dbReference type="ARBA" id="ARBA00022490"/>
    </source>
</evidence>
<keyword evidence="2 4" id="KW-0808">Transferase</keyword>